<proteinExistence type="predicted"/>
<keyword evidence="1" id="KW-1185">Reference proteome</keyword>
<accession>A0A914DS34</accession>
<dbReference type="AlphaFoldDB" id="A0A914DS34"/>
<protein>
    <submittedName>
        <fullName evidence="2">Uncharacterized protein</fullName>
    </submittedName>
</protein>
<name>A0A914DS34_9BILA</name>
<evidence type="ECO:0000313" key="1">
    <source>
        <dbReference type="Proteomes" id="UP000887540"/>
    </source>
</evidence>
<evidence type="ECO:0000313" key="2">
    <source>
        <dbReference type="WBParaSite" id="ACRNAN_scaffold369.g9282.t1"/>
    </source>
</evidence>
<reference evidence="2" key="1">
    <citation type="submission" date="2022-11" db="UniProtKB">
        <authorList>
            <consortium name="WormBaseParasite"/>
        </authorList>
    </citation>
    <scope>IDENTIFICATION</scope>
</reference>
<organism evidence="1 2">
    <name type="scientific">Acrobeloides nanus</name>
    <dbReference type="NCBI Taxonomy" id="290746"/>
    <lineage>
        <taxon>Eukaryota</taxon>
        <taxon>Metazoa</taxon>
        <taxon>Ecdysozoa</taxon>
        <taxon>Nematoda</taxon>
        <taxon>Chromadorea</taxon>
        <taxon>Rhabditida</taxon>
        <taxon>Tylenchina</taxon>
        <taxon>Cephalobomorpha</taxon>
        <taxon>Cephaloboidea</taxon>
        <taxon>Cephalobidae</taxon>
        <taxon>Acrobeloides</taxon>
    </lineage>
</organism>
<dbReference type="Proteomes" id="UP000887540">
    <property type="component" value="Unplaced"/>
</dbReference>
<dbReference type="WBParaSite" id="ACRNAN_scaffold369.g9282.t1">
    <property type="protein sequence ID" value="ACRNAN_scaffold369.g9282.t1"/>
    <property type="gene ID" value="ACRNAN_scaffold369.g9282"/>
</dbReference>
<sequence length="76" mass="9122">VAEEEDNDYEPIESFDVLPESPDRFEDLMEHYRELEKVILVEDRVYSGEPNEWYCNSYFDEDLDLDSITILEEPEL</sequence>